<feature type="transmembrane region" description="Helical" evidence="2">
    <location>
        <begin position="86"/>
        <end position="112"/>
    </location>
</feature>
<evidence type="ECO:0000313" key="4">
    <source>
        <dbReference type="Proteomes" id="UP001600888"/>
    </source>
</evidence>
<organism evidence="3 4">
    <name type="scientific">Diaporthe vaccinii</name>
    <dbReference type="NCBI Taxonomy" id="105482"/>
    <lineage>
        <taxon>Eukaryota</taxon>
        <taxon>Fungi</taxon>
        <taxon>Dikarya</taxon>
        <taxon>Ascomycota</taxon>
        <taxon>Pezizomycotina</taxon>
        <taxon>Sordariomycetes</taxon>
        <taxon>Sordariomycetidae</taxon>
        <taxon>Diaporthales</taxon>
        <taxon>Diaporthaceae</taxon>
        <taxon>Diaporthe</taxon>
        <taxon>Diaporthe eres species complex</taxon>
    </lineage>
</organism>
<dbReference type="Proteomes" id="UP001600888">
    <property type="component" value="Unassembled WGS sequence"/>
</dbReference>
<evidence type="ECO:0000313" key="3">
    <source>
        <dbReference type="EMBL" id="KAL2284265.1"/>
    </source>
</evidence>
<name>A0ABR4EPA6_9PEZI</name>
<evidence type="ECO:0000256" key="1">
    <source>
        <dbReference type="SAM" id="MobiDB-lite"/>
    </source>
</evidence>
<feature type="compositionally biased region" description="Polar residues" evidence="1">
    <location>
        <begin position="1"/>
        <end position="10"/>
    </location>
</feature>
<gene>
    <name evidence="3" type="ORF">FJTKL_08992</name>
</gene>
<evidence type="ECO:0008006" key="5">
    <source>
        <dbReference type="Google" id="ProtNLM"/>
    </source>
</evidence>
<comment type="caution">
    <text evidence="3">The sequence shown here is derived from an EMBL/GenBank/DDBJ whole genome shotgun (WGS) entry which is preliminary data.</text>
</comment>
<keyword evidence="4" id="KW-1185">Reference proteome</keyword>
<keyword evidence="2" id="KW-1133">Transmembrane helix</keyword>
<reference evidence="3 4" key="1">
    <citation type="submission" date="2024-03" db="EMBL/GenBank/DDBJ databases">
        <title>A high-quality draft genome sequence of Diaporthe vaccinii, a causative agent of upright dieback and viscid rot disease in cranberry plants.</title>
        <authorList>
            <person name="Sarrasin M."/>
            <person name="Lang B.F."/>
            <person name="Burger G."/>
        </authorList>
    </citation>
    <scope>NUCLEOTIDE SEQUENCE [LARGE SCALE GENOMIC DNA]</scope>
    <source>
        <strain evidence="3 4">IS7</strain>
    </source>
</reference>
<keyword evidence="2" id="KW-0472">Membrane</keyword>
<keyword evidence="2" id="KW-0812">Transmembrane</keyword>
<protein>
    <recommendedName>
        <fullName evidence="5">Fucose-specific lectin</fullName>
    </recommendedName>
</protein>
<evidence type="ECO:0000256" key="2">
    <source>
        <dbReference type="SAM" id="Phobius"/>
    </source>
</evidence>
<feature type="region of interest" description="Disordered" evidence="1">
    <location>
        <begin position="1"/>
        <end position="27"/>
    </location>
</feature>
<accession>A0ABR4EPA6</accession>
<dbReference type="Gene3D" id="2.120.10.70">
    <property type="entry name" value="Fucose-specific lectin"/>
    <property type="match status" value="1"/>
</dbReference>
<dbReference type="SUPFAM" id="SSF89372">
    <property type="entry name" value="Fucose-specific lectin"/>
    <property type="match status" value="1"/>
</dbReference>
<proteinExistence type="predicted"/>
<dbReference type="EMBL" id="JBAWTH010000037">
    <property type="protein sequence ID" value="KAL2284265.1"/>
    <property type="molecule type" value="Genomic_DNA"/>
</dbReference>
<sequence>MSNGSGSLDQGSDAPQLLVPSPDRENHKIPLDYSEEKQVSNWDTEAFARNQVYGPSHYNADYNQAGHQPALQTWTGSRRICGLRPVWFWTFAVLIVLLLIGATAGGVAGGMIRRQRQTTSPASESSSSPPAELLESQLSAVNWTDSTGAQRKAVFYQRNGTLHVSYSGGSDGSTAWTELDIEGQFPAGTVAAMNATPLAASVLGGANADADASFSLALYFIDASNHIRDLVTTADNLSTWAKGPLWNVSVATGATSGLAAAAHVCNDGCLGDRIVVFQASGGDLYSVHGPDWSVAPTRIVGANIATPLALTTAAYVNTTSGAVDWTAEQTQLRLYYHRDTNIDEFFFNDETPLVWNAAFVGVATGLEASGAPPGLTAAPSGPNSVVQVTALKGPGSAVVSYVRGQTGRFEDDSCDLPARFANGESVNTGAPSPGAAAVALSHNFGLYVLTSDWTRILEYGWSNAGPDSFRFQGTVV</sequence>